<keyword evidence="3" id="KW-0119">Carbohydrate metabolism</keyword>
<keyword evidence="3" id="KW-0859">Xylose metabolism</keyword>
<dbReference type="InterPro" id="IPR000600">
    <property type="entry name" value="ROK"/>
</dbReference>
<gene>
    <name evidence="4" type="ORF">J2S14_001197</name>
</gene>
<keyword evidence="4" id="KW-0808">Transferase</keyword>
<accession>A0ABU0D1Y2</accession>
<dbReference type="PANTHER" id="PTHR18964">
    <property type="entry name" value="ROK (REPRESSOR, ORF, KINASE) FAMILY"/>
    <property type="match status" value="1"/>
</dbReference>
<reference evidence="4 5" key="1">
    <citation type="submission" date="2023-07" db="EMBL/GenBank/DDBJ databases">
        <title>Genomic Encyclopedia of Type Strains, Phase IV (KMG-IV): sequencing the most valuable type-strain genomes for metagenomic binning, comparative biology and taxonomic classification.</title>
        <authorList>
            <person name="Goeker M."/>
        </authorList>
    </citation>
    <scope>NUCLEOTIDE SEQUENCE [LARGE SCALE GENOMIC DNA]</scope>
    <source>
        <strain evidence="4 5">DSM 27848</strain>
    </source>
</reference>
<dbReference type="Gene3D" id="1.10.10.10">
    <property type="entry name" value="Winged helix-like DNA-binding domain superfamily/Winged helix DNA-binding domain"/>
    <property type="match status" value="1"/>
</dbReference>
<evidence type="ECO:0000256" key="2">
    <source>
        <dbReference type="ARBA" id="ARBA00006479"/>
    </source>
</evidence>
<evidence type="ECO:0000256" key="3">
    <source>
        <dbReference type="ARBA" id="ARBA00022629"/>
    </source>
</evidence>
<dbReference type="InterPro" id="IPR036388">
    <property type="entry name" value="WH-like_DNA-bd_sf"/>
</dbReference>
<dbReference type="PANTHER" id="PTHR18964:SF149">
    <property type="entry name" value="BIFUNCTIONAL UDP-N-ACETYLGLUCOSAMINE 2-EPIMERASE_N-ACETYLMANNOSAMINE KINASE"/>
    <property type="match status" value="1"/>
</dbReference>
<dbReference type="Gene3D" id="3.30.420.40">
    <property type="match status" value="2"/>
</dbReference>
<dbReference type="Pfam" id="PF00480">
    <property type="entry name" value="ROK"/>
    <property type="match status" value="1"/>
</dbReference>
<dbReference type="InterPro" id="IPR036390">
    <property type="entry name" value="WH_DNA-bd_sf"/>
</dbReference>
<sequence length="399" mass="44120">MYIKDFLIEDTAKHATLKKVYRLIYDHGPMTKADLQSITNLKHTTLVRIIDELLMNQFIHESGFANSSGGRPPVLYEIVQNRGFIIGIDISRTHTSIALLDLKITIIEKYTFSMTRVHTPEIVIQKIIDTIKHFLQLHSIVSNDLIGIGVGSVGPLDRKQGLILNPDSFPSTGWNRVPIVSSLENEFLVKVLLENGANTAAFGEYLHSSNKGHDILYCISGVGLRCGMLVNGQVVQNKTGVASAFGHMIVDIDGRQCICGRKGCLLSYTSLDSMKTQILEQIPTGVKSLITKEQSISFEHLILAAYAGDEVVKGVILNSAHYYGIGIANMINSLHPDQVILNGPLIYEYPLYYEKIVNTAKQYIFDSYENAVLFSKGSLKEDAVPIGAAALLFNAFFNI</sequence>
<dbReference type="EMBL" id="JAUSUO010000001">
    <property type="protein sequence ID" value="MDQ0342404.1"/>
    <property type="molecule type" value="Genomic_DNA"/>
</dbReference>
<dbReference type="RefSeq" id="WP_244680567.1">
    <property type="nucleotide sequence ID" value="NZ_JALIRM010000001.1"/>
</dbReference>
<dbReference type="SUPFAM" id="SSF46785">
    <property type="entry name" value="Winged helix' DNA-binding domain"/>
    <property type="match status" value="1"/>
</dbReference>
<protein>
    <submittedName>
        <fullName evidence="4">NBD/HSP70 family sugar kinase</fullName>
    </submittedName>
</protein>
<evidence type="ECO:0000313" key="5">
    <source>
        <dbReference type="Proteomes" id="UP001232343"/>
    </source>
</evidence>
<dbReference type="Proteomes" id="UP001232343">
    <property type="component" value="Unassembled WGS sequence"/>
</dbReference>
<organism evidence="4 5">
    <name type="scientific">Lederbergia wuyishanensis</name>
    <dbReference type="NCBI Taxonomy" id="1347903"/>
    <lineage>
        <taxon>Bacteria</taxon>
        <taxon>Bacillati</taxon>
        <taxon>Bacillota</taxon>
        <taxon>Bacilli</taxon>
        <taxon>Bacillales</taxon>
        <taxon>Bacillaceae</taxon>
        <taxon>Lederbergia</taxon>
    </lineage>
</organism>
<keyword evidence="4" id="KW-0418">Kinase</keyword>
<comment type="caution">
    <text evidence="4">The sequence shown here is derived from an EMBL/GenBank/DDBJ whole genome shotgun (WGS) entry which is preliminary data.</text>
</comment>
<dbReference type="InterPro" id="IPR043129">
    <property type="entry name" value="ATPase_NBD"/>
</dbReference>
<keyword evidence="5" id="KW-1185">Reference proteome</keyword>
<evidence type="ECO:0000256" key="1">
    <source>
        <dbReference type="ARBA" id="ARBA00002486"/>
    </source>
</evidence>
<proteinExistence type="inferred from homology"/>
<dbReference type="GO" id="GO:0016301">
    <property type="term" value="F:kinase activity"/>
    <property type="evidence" value="ECO:0007669"/>
    <property type="project" value="UniProtKB-KW"/>
</dbReference>
<comment type="function">
    <text evidence="1">Transcriptional repressor of xylose-utilizing enzymes.</text>
</comment>
<name>A0ABU0D1Y2_9BACI</name>
<evidence type="ECO:0000313" key="4">
    <source>
        <dbReference type="EMBL" id="MDQ0342404.1"/>
    </source>
</evidence>
<comment type="similarity">
    <text evidence="2">Belongs to the ROK (NagC/XylR) family.</text>
</comment>
<dbReference type="SUPFAM" id="SSF53067">
    <property type="entry name" value="Actin-like ATPase domain"/>
    <property type="match status" value="1"/>
</dbReference>